<evidence type="ECO:0000256" key="4">
    <source>
        <dbReference type="ARBA" id="ARBA00022771"/>
    </source>
</evidence>
<evidence type="ECO:0000256" key="7">
    <source>
        <dbReference type="ARBA" id="ARBA00023125"/>
    </source>
</evidence>
<feature type="domain" description="Rrn7/TAF1B C-terminal cyclin" evidence="11">
    <location>
        <begin position="273"/>
        <end position="381"/>
    </location>
</feature>
<evidence type="ECO:0000259" key="11">
    <source>
        <dbReference type="Pfam" id="PF20645"/>
    </source>
</evidence>
<dbReference type="PANTHER" id="PTHR31576">
    <property type="entry name" value="TATA BOX-BINDING PROTEIN-ASSOCIATED FACTOR RNA POLYMERASE I SUBUNIT B"/>
    <property type="match status" value="1"/>
</dbReference>
<keyword evidence="4" id="KW-0863">Zinc-finger</keyword>
<dbReference type="Pfam" id="PF20644">
    <property type="entry name" value="Rrn7_cyclin_N"/>
    <property type="match status" value="1"/>
</dbReference>
<evidence type="ECO:0000256" key="2">
    <source>
        <dbReference type="ARBA" id="ARBA00006899"/>
    </source>
</evidence>
<name>A0AAD6A1Y8_9POAL</name>
<evidence type="ECO:0000256" key="5">
    <source>
        <dbReference type="ARBA" id="ARBA00022833"/>
    </source>
</evidence>
<reference evidence="12 13" key="1">
    <citation type="journal article" date="2022" name="Cell">
        <title>Repeat-based holocentromeres influence genome architecture and karyotype evolution.</title>
        <authorList>
            <person name="Hofstatter P.G."/>
            <person name="Thangavel G."/>
            <person name="Lux T."/>
            <person name="Neumann P."/>
            <person name="Vondrak T."/>
            <person name="Novak P."/>
            <person name="Zhang M."/>
            <person name="Costa L."/>
            <person name="Castellani M."/>
            <person name="Scott A."/>
            <person name="Toegelov H."/>
            <person name="Fuchs J."/>
            <person name="Mata-Sucre Y."/>
            <person name="Dias Y."/>
            <person name="Vanzela A.L.L."/>
            <person name="Huettel B."/>
            <person name="Almeida C.C.S."/>
            <person name="Simkova H."/>
            <person name="Souza G."/>
            <person name="Pedrosa-Harand A."/>
            <person name="Macas J."/>
            <person name="Mayer K.F.X."/>
            <person name="Houben A."/>
            <person name="Marques A."/>
        </authorList>
    </citation>
    <scope>NUCLEOTIDE SEQUENCE [LARGE SCALE GENOMIC DNA]</scope>
    <source>
        <strain evidence="12">RhyTen1mFocal</strain>
    </source>
</reference>
<evidence type="ECO:0000256" key="3">
    <source>
        <dbReference type="ARBA" id="ARBA00022723"/>
    </source>
</evidence>
<accession>A0AAD6A1Y8</accession>
<keyword evidence="8" id="KW-0804">Transcription</keyword>
<dbReference type="AlphaFoldDB" id="A0AAD6A1Y8"/>
<dbReference type="InterPro" id="IPR048540">
    <property type="entry name" value="Rrn7_cyclin_N"/>
</dbReference>
<protein>
    <recommendedName>
        <fullName evidence="14">TATA box-binding protein-associated factor RNA polymerase I subunit B</fullName>
    </recommendedName>
</protein>
<dbReference type="GO" id="GO:0042790">
    <property type="term" value="P:nucleolar large rRNA transcription by RNA polymerase I"/>
    <property type="evidence" value="ECO:0007669"/>
    <property type="project" value="TreeGrafter"/>
</dbReference>
<comment type="subcellular location">
    <subcellularLocation>
        <location evidence="1">Nucleus</location>
        <location evidence="1">Nucleolus</location>
    </subcellularLocation>
</comment>
<comment type="caution">
    <text evidence="12">The sequence shown here is derived from an EMBL/GenBank/DDBJ whole genome shotgun (WGS) entry which is preliminary data.</text>
</comment>
<feature type="domain" description="Rrn7/TAF1B N-terminal cyclin" evidence="10">
    <location>
        <begin position="116"/>
        <end position="239"/>
    </location>
</feature>
<dbReference type="GO" id="GO:0070860">
    <property type="term" value="C:RNA polymerase I core factor complex"/>
    <property type="evidence" value="ECO:0007669"/>
    <property type="project" value="InterPro"/>
</dbReference>
<sequence>MEANPPVQYYCDNYCNGVGVKTTFQLEPDGYYYCSVCNARTTNIRSVACDTDYIPVDEGGGTTLYSKRLYRKAPTKQKDYELSIDGDEKPKGFGSGLLPDIETVARAMRARYLEGLQVMLQKQCEVLMETYKVSPLICGMAGPIWLRYVVSTGVFHDGWAASVIANCKDLRAKRVKGNKNKSRREKVSIDEVYRMLRKSVPIYSTLAVSLLSCHLAREPVLPTDIIDWVREAKLPYLSLFLEMDRYIGTTLAACPLKNRTMFRPTLILGSWQLEAVAGKIAEKIGLHLPPVNFYAVARRWLEELSLPMEILLRACRVYEWLLPTELWISANGVVGFPSRVVVMSVLVITLRILYDINDHGSWEKNLSGVTDRQGPWEEGCEMKLNKSSEFDSRELLRVLEAVHKDIEVKHEYLEDLNTYLKYYRDVISAGLTRDPELRVNRAIQRCWNIYSKQEDTLFDIKPQNSNHKHKNINGKRCYDDVMVSTSSESSTHLCPYTFEKKCSLPKCVVDSSLRGVRELERMRFEMENNWFCYLDPVSKRKSKGYISYKRVRDRIFVYSVHADYYILLRALAKLAKVDMRLLHASTLELERKLTWIEDKIRASMNVPKDRSKGGPVERQEFEFD</sequence>
<evidence type="ECO:0000259" key="10">
    <source>
        <dbReference type="Pfam" id="PF20644"/>
    </source>
</evidence>
<proteinExistence type="inferred from homology"/>
<dbReference type="EMBL" id="JAMRDG010000001">
    <property type="protein sequence ID" value="KAJ3708138.1"/>
    <property type="molecule type" value="Genomic_DNA"/>
</dbReference>
<dbReference type="InterPro" id="IPR048538">
    <property type="entry name" value="Rrn7_cyclin_C"/>
</dbReference>
<keyword evidence="7" id="KW-0238">DNA-binding</keyword>
<evidence type="ECO:0000256" key="1">
    <source>
        <dbReference type="ARBA" id="ARBA00004604"/>
    </source>
</evidence>
<keyword evidence="9" id="KW-0539">Nucleus</keyword>
<evidence type="ECO:0000313" key="12">
    <source>
        <dbReference type="EMBL" id="KAJ3708138.1"/>
    </source>
</evidence>
<keyword evidence="5" id="KW-0862">Zinc</keyword>
<evidence type="ECO:0000313" key="13">
    <source>
        <dbReference type="Proteomes" id="UP001210211"/>
    </source>
</evidence>
<dbReference type="InterPro" id="IPR033599">
    <property type="entry name" value="TAF1B/Rrn7"/>
</dbReference>
<organism evidence="12 13">
    <name type="scientific">Rhynchospora tenuis</name>
    <dbReference type="NCBI Taxonomy" id="198213"/>
    <lineage>
        <taxon>Eukaryota</taxon>
        <taxon>Viridiplantae</taxon>
        <taxon>Streptophyta</taxon>
        <taxon>Embryophyta</taxon>
        <taxon>Tracheophyta</taxon>
        <taxon>Spermatophyta</taxon>
        <taxon>Magnoliopsida</taxon>
        <taxon>Liliopsida</taxon>
        <taxon>Poales</taxon>
        <taxon>Cyperaceae</taxon>
        <taxon>Cyperoideae</taxon>
        <taxon>Rhynchosporeae</taxon>
        <taxon>Rhynchospora</taxon>
    </lineage>
</organism>
<evidence type="ECO:0000256" key="9">
    <source>
        <dbReference type="ARBA" id="ARBA00023242"/>
    </source>
</evidence>
<keyword evidence="6" id="KW-0805">Transcription regulation</keyword>
<comment type="similarity">
    <text evidence="2">Belongs to the RRN7/TAF1B family.</text>
</comment>
<evidence type="ECO:0008006" key="14">
    <source>
        <dbReference type="Google" id="ProtNLM"/>
    </source>
</evidence>
<keyword evidence="3" id="KW-0479">Metal-binding</keyword>
<keyword evidence="13" id="KW-1185">Reference proteome</keyword>
<dbReference type="Pfam" id="PF20645">
    <property type="entry name" value="Rrn7_cyclin_C"/>
    <property type="match status" value="1"/>
</dbReference>
<dbReference type="GO" id="GO:0008270">
    <property type="term" value="F:zinc ion binding"/>
    <property type="evidence" value="ECO:0007669"/>
    <property type="project" value="UniProtKB-KW"/>
</dbReference>
<dbReference type="GO" id="GO:0001164">
    <property type="term" value="F:RNA polymerase I core promoter sequence-specific DNA binding"/>
    <property type="evidence" value="ECO:0007669"/>
    <property type="project" value="InterPro"/>
</dbReference>
<dbReference type="Proteomes" id="UP001210211">
    <property type="component" value="Unassembled WGS sequence"/>
</dbReference>
<gene>
    <name evidence="12" type="ORF">LUZ61_011843</name>
</gene>
<evidence type="ECO:0000256" key="6">
    <source>
        <dbReference type="ARBA" id="ARBA00023015"/>
    </source>
</evidence>
<dbReference type="PANTHER" id="PTHR31576:SF2">
    <property type="entry name" value="TATA BOX-BINDING PROTEIN-ASSOCIATED FACTOR RNA POLYMERASE I SUBUNIT B"/>
    <property type="match status" value="1"/>
</dbReference>
<evidence type="ECO:0000256" key="8">
    <source>
        <dbReference type="ARBA" id="ARBA00023163"/>
    </source>
</evidence>